<dbReference type="AlphaFoldDB" id="A0A8J6K078"/>
<dbReference type="EMBL" id="WNTK01000013">
    <property type="protein sequence ID" value="KAG9473990.1"/>
    <property type="molecule type" value="Genomic_DNA"/>
</dbReference>
<organism evidence="1 2">
    <name type="scientific">Eleutherodactylus coqui</name>
    <name type="common">Puerto Rican coqui</name>
    <dbReference type="NCBI Taxonomy" id="57060"/>
    <lineage>
        <taxon>Eukaryota</taxon>
        <taxon>Metazoa</taxon>
        <taxon>Chordata</taxon>
        <taxon>Craniata</taxon>
        <taxon>Vertebrata</taxon>
        <taxon>Euteleostomi</taxon>
        <taxon>Amphibia</taxon>
        <taxon>Batrachia</taxon>
        <taxon>Anura</taxon>
        <taxon>Neobatrachia</taxon>
        <taxon>Hyloidea</taxon>
        <taxon>Eleutherodactylidae</taxon>
        <taxon>Eleutherodactylinae</taxon>
        <taxon>Eleutherodactylus</taxon>
        <taxon>Eleutherodactylus</taxon>
    </lineage>
</organism>
<sequence>MFTSRRKKFQTASSACIFILRLSTLAKQGLRSAADLVKTSQICIIYVRIWSLWKACVKVVLELRPSVLHKTRTRFLPPTSKATY</sequence>
<accession>A0A8J6K078</accession>
<reference evidence="1" key="1">
    <citation type="thesis" date="2020" institute="ProQuest LLC" country="789 East Eisenhower Parkway, Ann Arbor, MI, USA">
        <title>Comparative Genomics and Chromosome Evolution.</title>
        <authorList>
            <person name="Mudd A.B."/>
        </authorList>
    </citation>
    <scope>NUCLEOTIDE SEQUENCE</scope>
    <source>
        <strain evidence="1">HN-11 Male</strain>
        <tissue evidence="1">Kidney and liver</tissue>
    </source>
</reference>
<name>A0A8J6K078_ELECQ</name>
<evidence type="ECO:0000313" key="1">
    <source>
        <dbReference type="EMBL" id="KAG9473990.1"/>
    </source>
</evidence>
<protein>
    <submittedName>
        <fullName evidence="1">Uncharacterized protein</fullName>
    </submittedName>
</protein>
<gene>
    <name evidence="1" type="ORF">GDO78_004341</name>
</gene>
<keyword evidence="2" id="KW-1185">Reference proteome</keyword>
<dbReference type="Proteomes" id="UP000770717">
    <property type="component" value="Unassembled WGS sequence"/>
</dbReference>
<proteinExistence type="predicted"/>
<comment type="caution">
    <text evidence="1">The sequence shown here is derived from an EMBL/GenBank/DDBJ whole genome shotgun (WGS) entry which is preliminary data.</text>
</comment>
<evidence type="ECO:0000313" key="2">
    <source>
        <dbReference type="Proteomes" id="UP000770717"/>
    </source>
</evidence>